<feature type="transmembrane region" description="Helical" evidence="1">
    <location>
        <begin position="13"/>
        <end position="32"/>
    </location>
</feature>
<sequence length="105" mass="12056">MFRRNDGFSFPEMLVAFSCLLLITGIFLPLLMNQSVLLREKESEVEALKWMEEGVERAMVTKKYERSSKSYGGVDYTRYWEGGASSICVEIQRGRDVKKICSSVE</sequence>
<keyword evidence="1" id="KW-1133">Transmembrane helix</keyword>
<evidence type="ECO:0000256" key="1">
    <source>
        <dbReference type="SAM" id="Phobius"/>
    </source>
</evidence>
<proteinExistence type="predicted"/>
<comment type="caution">
    <text evidence="2">The sequence shown here is derived from an EMBL/GenBank/DDBJ whole genome shotgun (WGS) entry which is preliminary data.</text>
</comment>
<accession>A0A165JA67</accession>
<protein>
    <recommendedName>
        <fullName evidence="4">Type II secretion system protein</fullName>
    </recommendedName>
</protein>
<gene>
    <name evidence="2" type="ORF">AV649_06185</name>
</gene>
<evidence type="ECO:0008006" key="4">
    <source>
        <dbReference type="Google" id="ProtNLM"/>
    </source>
</evidence>
<name>A0A165JA67_9BACI</name>
<keyword evidence="1" id="KW-0812">Transmembrane</keyword>
<evidence type="ECO:0000313" key="3">
    <source>
        <dbReference type="Proteomes" id="UP000076510"/>
    </source>
</evidence>
<dbReference type="RefSeq" id="WP_063191678.1">
    <property type="nucleotide sequence ID" value="NZ_CP085398.1"/>
</dbReference>
<dbReference type="AlphaFoldDB" id="A0A165JA67"/>
<keyword evidence="1" id="KW-0472">Membrane</keyword>
<evidence type="ECO:0000313" key="2">
    <source>
        <dbReference type="EMBL" id="KZE45755.1"/>
    </source>
</evidence>
<dbReference type="EMBL" id="LQQY01000034">
    <property type="protein sequence ID" value="KZE45755.1"/>
    <property type="molecule type" value="Genomic_DNA"/>
</dbReference>
<reference evidence="3" key="1">
    <citation type="submission" date="2016-01" db="EMBL/GenBank/DDBJ databases">
        <title>Whole genome sequencing of Bhargavaea cecembensis T14.</title>
        <authorList>
            <person name="Hong K.W."/>
        </authorList>
    </citation>
    <scope>NUCLEOTIDE SEQUENCE [LARGE SCALE GENOMIC DNA]</scope>
    <source>
        <strain evidence="3">M19</strain>
    </source>
</reference>
<organism evidence="2 3">
    <name type="scientific">Rossellomorea marisflavi</name>
    <dbReference type="NCBI Taxonomy" id="189381"/>
    <lineage>
        <taxon>Bacteria</taxon>
        <taxon>Bacillati</taxon>
        <taxon>Bacillota</taxon>
        <taxon>Bacilli</taxon>
        <taxon>Bacillales</taxon>
        <taxon>Bacillaceae</taxon>
        <taxon>Rossellomorea</taxon>
    </lineage>
</organism>
<dbReference type="Proteomes" id="UP000076510">
    <property type="component" value="Unassembled WGS sequence"/>
</dbReference>